<keyword evidence="7" id="KW-1133">Transmembrane helix</keyword>
<dbReference type="AlphaFoldDB" id="A0A6G0IAW8"/>
<feature type="transmembrane region" description="Helical" evidence="7">
    <location>
        <begin position="249"/>
        <end position="270"/>
    </location>
</feature>
<dbReference type="Gene3D" id="1.20.5.780">
    <property type="entry name" value="Single helix bin"/>
    <property type="match status" value="1"/>
</dbReference>
<feature type="transmembrane region" description="Helical" evidence="7">
    <location>
        <begin position="214"/>
        <end position="234"/>
    </location>
</feature>
<keyword evidence="7" id="KW-0732">Signal</keyword>
<keyword evidence="5 7" id="KW-0406">Ion transport</keyword>
<dbReference type="Pfam" id="PF02038">
    <property type="entry name" value="ATP1G1_PLM_MAT8"/>
    <property type="match status" value="1"/>
</dbReference>
<evidence type="ECO:0000313" key="8">
    <source>
        <dbReference type="EMBL" id="KAE8288497.1"/>
    </source>
</evidence>
<reference evidence="8 9" key="1">
    <citation type="submission" date="2019-07" db="EMBL/GenBank/DDBJ databases">
        <title>Chromosome genome assembly for large yellow croaker.</title>
        <authorList>
            <person name="Xiao S."/>
        </authorList>
    </citation>
    <scope>NUCLEOTIDE SEQUENCE [LARGE SCALE GENOMIC DNA]</scope>
    <source>
        <strain evidence="8">JMULYC20181020</strain>
        <tissue evidence="8">Muscle</tissue>
    </source>
</reference>
<feature type="chain" id="PRO_5026374871" description="FXYD domain-containing ion transport regulator" evidence="7">
    <location>
        <begin position="32"/>
        <end position="287"/>
    </location>
</feature>
<evidence type="ECO:0000256" key="5">
    <source>
        <dbReference type="ARBA" id="ARBA00023065"/>
    </source>
</evidence>
<comment type="subcellular location">
    <subcellularLocation>
        <location evidence="1">Membrane</location>
        <topology evidence="1">Single-pass membrane protein</topology>
    </subcellularLocation>
</comment>
<feature type="signal peptide" evidence="7">
    <location>
        <begin position="1"/>
        <end position="31"/>
    </location>
</feature>
<dbReference type="EMBL" id="REGW02000012">
    <property type="protein sequence ID" value="KAE8288497.1"/>
    <property type="molecule type" value="Genomic_DNA"/>
</dbReference>
<proteinExistence type="inferred from homology"/>
<evidence type="ECO:0000313" key="9">
    <source>
        <dbReference type="Proteomes" id="UP000424527"/>
    </source>
</evidence>
<dbReference type="GO" id="GO:0016020">
    <property type="term" value="C:membrane"/>
    <property type="evidence" value="ECO:0007669"/>
    <property type="project" value="UniProtKB-SubCell"/>
</dbReference>
<sequence>MEMRRDGETRKVSPMCLLLLALLQITTPSSAENNKTSLSYLTRPADIRVPVGDPAVFRCGVPQAAENLTFTFHQSQKSYNLTCPNGHNEEIALGLYGTCDQKDGELLAVWNLKGTSFSDNGTTVVCQQSNNPEVLVAVLHVYDDGLSYAILIGCTIGGFFGTVLVAGLTYIMVRRSETLQECFKGKEEEEDMNTIVTKDVLEHSHAHFSAPEPALLTMGHLTVVAVMAVLFSLFMETEANPFVYNYEKLRIGGLICSCLLVAGGLSVILYNKCTQKNKKVEDDNSEI</sequence>
<dbReference type="GO" id="GO:0043269">
    <property type="term" value="P:regulation of monoatomic ion transport"/>
    <property type="evidence" value="ECO:0007669"/>
    <property type="project" value="InterPro"/>
</dbReference>
<accession>A0A6G0IAW8</accession>
<comment type="caution">
    <text evidence="7">Lacks conserved residue(s) required for the propagation of feature annotation.</text>
</comment>
<keyword evidence="9" id="KW-1185">Reference proteome</keyword>
<evidence type="ECO:0000256" key="4">
    <source>
        <dbReference type="ARBA" id="ARBA00022692"/>
    </source>
</evidence>
<keyword evidence="4 7" id="KW-0812">Transmembrane</keyword>
<dbReference type="GO" id="GO:0006811">
    <property type="term" value="P:monoatomic ion transport"/>
    <property type="evidence" value="ECO:0007669"/>
    <property type="project" value="UniProtKB-KW"/>
</dbReference>
<dbReference type="GO" id="GO:0099106">
    <property type="term" value="F:ion channel regulator activity"/>
    <property type="evidence" value="ECO:0007669"/>
    <property type="project" value="InterPro"/>
</dbReference>
<dbReference type="InterPro" id="IPR000272">
    <property type="entry name" value="Ion-transport_regulator_FXYD"/>
</dbReference>
<evidence type="ECO:0000256" key="6">
    <source>
        <dbReference type="ARBA" id="ARBA00023136"/>
    </source>
</evidence>
<organism evidence="8 9">
    <name type="scientific">Larimichthys crocea</name>
    <name type="common">Large yellow croaker</name>
    <name type="synonym">Pseudosciaena crocea</name>
    <dbReference type="NCBI Taxonomy" id="215358"/>
    <lineage>
        <taxon>Eukaryota</taxon>
        <taxon>Metazoa</taxon>
        <taxon>Chordata</taxon>
        <taxon>Craniata</taxon>
        <taxon>Vertebrata</taxon>
        <taxon>Euteleostomi</taxon>
        <taxon>Actinopterygii</taxon>
        <taxon>Neopterygii</taxon>
        <taxon>Teleostei</taxon>
        <taxon>Neoteleostei</taxon>
        <taxon>Acanthomorphata</taxon>
        <taxon>Eupercaria</taxon>
        <taxon>Sciaenidae</taxon>
        <taxon>Larimichthys</taxon>
    </lineage>
</organism>
<evidence type="ECO:0000256" key="3">
    <source>
        <dbReference type="ARBA" id="ARBA00022448"/>
    </source>
</evidence>
<protein>
    <recommendedName>
        <fullName evidence="7">FXYD domain-containing ion transport regulator</fullName>
    </recommendedName>
</protein>
<evidence type="ECO:0000256" key="2">
    <source>
        <dbReference type="ARBA" id="ARBA00005948"/>
    </source>
</evidence>
<evidence type="ECO:0000256" key="7">
    <source>
        <dbReference type="RuleBase" id="RU364131"/>
    </source>
</evidence>
<keyword evidence="6 7" id="KW-0472">Membrane</keyword>
<comment type="similarity">
    <text evidence="2 7">Belongs to the FXYD family.</text>
</comment>
<gene>
    <name evidence="8" type="ORF">D5F01_LYC12369</name>
</gene>
<feature type="transmembrane region" description="Helical" evidence="7">
    <location>
        <begin position="148"/>
        <end position="173"/>
    </location>
</feature>
<keyword evidence="3 7" id="KW-0813">Transport</keyword>
<evidence type="ECO:0000256" key="1">
    <source>
        <dbReference type="ARBA" id="ARBA00004167"/>
    </source>
</evidence>
<dbReference type="Proteomes" id="UP000424527">
    <property type="component" value="Unassembled WGS sequence"/>
</dbReference>
<comment type="caution">
    <text evidence="8">The sequence shown here is derived from an EMBL/GenBank/DDBJ whole genome shotgun (WGS) entry which is preliminary data.</text>
</comment>
<name>A0A6G0IAW8_LARCR</name>
<dbReference type="CDD" id="cd20329">
    <property type="entry name" value="FXYD11"/>
    <property type="match status" value="1"/>
</dbReference>